<evidence type="ECO:0000256" key="3">
    <source>
        <dbReference type="ARBA" id="ARBA00023002"/>
    </source>
</evidence>
<evidence type="ECO:0000256" key="2">
    <source>
        <dbReference type="ARBA" id="ARBA00022857"/>
    </source>
</evidence>
<dbReference type="Gene3D" id="3.40.50.720">
    <property type="entry name" value="NAD(P)-binding Rossmann-like Domain"/>
    <property type="match status" value="1"/>
</dbReference>
<gene>
    <name evidence="4" type="ORF">NKR23_g8005</name>
</gene>
<accession>A0AA38RJL0</accession>
<dbReference type="SUPFAM" id="SSF51735">
    <property type="entry name" value="NAD(P)-binding Rossmann-fold domains"/>
    <property type="match status" value="1"/>
</dbReference>
<sequence length="247" mass="26566">MAVPVQKSTVVLVTGANQGIGFEISKKLGLEHKDYHVIVSGRRKDAVEEAADKLAKLGCSVEPLVLDVTSDESIAQAVKTVEGRHGRLDVLVNNAGISGAREKSTRELFNRILDTNVSSVAMVTDAFIPLLGRSTTGAKHIVFITSGLGSLTMKKDPSHIWHKLPSAYYSTSKAALNMLALHYAVQWEVDPSWKINLYTPPHCATNLNYFSGPEPVENGAIGACRLATLGPDGETGTFTDNDGPVPW</sequence>
<dbReference type="InterPro" id="IPR036291">
    <property type="entry name" value="NAD(P)-bd_dom_sf"/>
</dbReference>
<protein>
    <submittedName>
        <fullName evidence="4">Carbonyl reductase</fullName>
    </submittedName>
</protein>
<dbReference type="Proteomes" id="UP001174694">
    <property type="component" value="Unassembled WGS sequence"/>
</dbReference>
<dbReference type="PANTHER" id="PTHR43490">
    <property type="entry name" value="(+)-NEOMENTHOL DEHYDROGENASE"/>
    <property type="match status" value="1"/>
</dbReference>
<dbReference type="GO" id="GO:0016491">
    <property type="term" value="F:oxidoreductase activity"/>
    <property type="evidence" value="ECO:0007669"/>
    <property type="project" value="UniProtKB-KW"/>
</dbReference>
<dbReference type="GO" id="GO:0016020">
    <property type="term" value="C:membrane"/>
    <property type="evidence" value="ECO:0007669"/>
    <property type="project" value="TreeGrafter"/>
</dbReference>
<evidence type="ECO:0000313" key="5">
    <source>
        <dbReference type="Proteomes" id="UP001174694"/>
    </source>
</evidence>
<dbReference type="EMBL" id="JANBVO010000027">
    <property type="protein sequence ID" value="KAJ9139120.1"/>
    <property type="molecule type" value="Genomic_DNA"/>
</dbReference>
<dbReference type="InterPro" id="IPR002347">
    <property type="entry name" value="SDR_fam"/>
</dbReference>
<dbReference type="AlphaFoldDB" id="A0AA38RJL0"/>
<dbReference type="PANTHER" id="PTHR43490:SF99">
    <property type="entry name" value="SHORT-CHAIN DEHYDROGENASE_REDUCTASE"/>
    <property type="match status" value="1"/>
</dbReference>
<keyword evidence="2" id="KW-0521">NADP</keyword>
<dbReference type="Pfam" id="PF00106">
    <property type="entry name" value="adh_short"/>
    <property type="match status" value="1"/>
</dbReference>
<evidence type="ECO:0000256" key="1">
    <source>
        <dbReference type="ARBA" id="ARBA00006484"/>
    </source>
</evidence>
<reference evidence="4" key="1">
    <citation type="submission" date="2022-07" db="EMBL/GenBank/DDBJ databases">
        <title>Fungi with potential for degradation of polypropylene.</title>
        <authorList>
            <person name="Gostincar C."/>
        </authorList>
    </citation>
    <scope>NUCLEOTIDE SEQUENCE</scope>
    <source>
        <strain evidence="4">EXF-13308</strain>
    </source>
</reference>
<proteinExistence type="inferred from homology"/>
<organism evidence="4 5">
    <name type="scientific">Pleurostoma richardsiae</name>
    <dbReference type="NCBI Taxonomy" id="41990"/>
    <lineage>
        <taxon>Eukaryota</taxon>
        <taxon>Fungi</taxon>
        <taxon>Dikarya</taxon>
        <taxon>Ascomycota</taxon>
        <taxon>Pezizomycotina</taxon>
        <taxon>Sordariomycetes</taxon>
        <taxon>Sordariomycetidae</taxon>
        <taxon>Calosphaeriales</taxon>
        <taxon>Pleurostomataceae</taxon>
        <taxon>Pleurostoma</taxon>
    </lineage>
</organism>
<evidence type="ECO:0000313" key="4">
    <source>
        <dbReference type="EMBL" id="KAJ9139120.1"/>
    </source>
</evidence>
<name>A0AA38RJL0_9PEZI</name>
<dbReference type="PROSITE" id="PS00061">
    <property type="entry name" value="ADH_SHORT"/>
    <property type="match status" value="1"/>
</dbReference>
<comment type="caution">
    <text evidence="4">The sequence shown here is derived from an EMBL/GenBank/DDBJ whole genome shotgun (WGS) entry which is preliminary data.</text>
</comment>
<keyword evidence="5" id="KW-1185">Reference proteome</keyword>
<dbReference type="InterPro" id="IPR020904">
    <property type="entry name" value="Sc_DH/Rdtase_CS"/>
</dbReference>
<comment type="similarity">
    <text evidence="1">Belongs to the short-chain dehydrogenases/reductases (SDR) family.</text>
</comment>
<dbReference type="PRINTS" id="PR00081">
    <property type="entry name" value="GDHRDH"/>
</dbReference>
<keyword evidence="3" id="KW-0560">Oxidoreductase</keyword>